<evidence type="ECO:0000313" key="2">
    <source>
        <dbReference type="Proteomes" id="UP000653730"/>
    </source>
</evidence>
<dbReference type="AlphaFoldDB" id="A0A926Q2F2"/>
<evidence type="ECO:0008006" key="3">
    <source>
        <dbReference type="Google" id="ProtNLM"/>
    </source>
</evidence>
<organism evidence="1 2">
    <name type="scientific">Sinomicrobium weinanense</name>
    <dbReference type="NCBI Taxonomy" id="2842200"/>
    <lineage>
        <taxon>Bacteria</taxon>
        <taxon>Pseudomonadati</taxon>
        <taxon>Bacteroidota</taxon>
        <taxon>Flavobacteriia</taxon>
        <taxon>Flavobacteriales</taxon>
        <taxon>Flavobacteriaceae</taxon>
        <taxon>Sinomicrobium</taxon>
    </lineage>
</organism>
<dbReference type="PROSITE" id="PS51257">
    <property type="entry name" value="PROKAR_LIPOPROTEIN"/>
    <property type="match status" value="1"/>
</dbReference>
<dbReference type="RefSeq" id="WP_187964937.1">
    <property type="nucleotide sequence ID" value="NZ_JACVDC010000015.1"/>
</dbReference>
<name>A0A926Q2F2_9FLAO</name>
<accession>A0A926Q2F2</accession>
<reference evidence="1 2" key="1">
    <citation type="submission" date="2020-09" db="EMBL/GenBank/DDBJ databases">
        <title>Sinomicrobium weinanense sp. nov., a halophilic bacteria isolated from saline-alkali soil.</title>
        <authorList>
            <person name="Wu P."/>
            <person name="Ren H."/>
            <person name="Mei Y."/>
            <person name="Liang Y."/>
            <person name="Chen Z."/>
        </authorList>
    </citation>
    <scope>NUCLEOTIDE SEQUENCE [LARGE SCALE GENOMIC DNA]</scope>
    <source>
        <strain evidence="1 2">FJxs</strain>
    </source>
</reference>
<sequence length="211" mass="24470">MKKIILIIAVQVFTGCSSVRLADSWRDNAYSGKIPEKVLVVGITDNLMGRKIYEEHLKDEFQARGIDAVESHRVFSPSFMHSRQSEAAIREEVDKFADSGYDAILVSVVKGVSEEVSYSRGYARTDYFWRRFGGYYFVYQDIYFDPGYYDRYNIYHIEASLYDIKAPDSKSLVWVASFDLVDPGSINRTVKDYVRRMTRELEKEKIIPAKF</sequence>
<evidence type="ECO:0000313" key="1">
    <source>
        <dbReference type="EMBL" id="MBC9795789.1"/>
    </source>
</evidence>
<keyword evidence="2" id="KW-1185">Reference proteome</keyword>
<gene>
    <name evidence="1" type="ORF">IBL28_07420</name>
</gene>
<proteinExistence type="predicted"/>
<dbReference type="EMBL" id="JACVDC010000015">
    <property type="protein sequence ID" value="MBC9795789.1"/>
    <property type="molecule type" value="Genomic_DNA"/>
</dbReference>
<dbReference type="Proteomes" id="UP000653730">
    <property type="component" value="Unassembled WGS sequence"/>
</dbReference>
<protein>
    <recommendedName>
        <fullName evidence="3">Lipoprotein</fullName>
    </recommendedName>
</protein>
<comment type="caution">
    <text evidence="1">The sequence shown here is derived from an EMBL/GenBank/DDBJ whole genome shotgun (WGS) entry which is preliminary data.</text>
</comment>